<evidence type="ECO:0000313" key="3">
    <source>
        <dbReference type="Proteomes" id="UP001165287"/>
    </source>
</evidence>
<sequence>MARKIFDIHKDLLVLFGIWFAIRFIYTKEIYIQVNGYTVNTLSLLILTIVLVALDRVRHTETSEEKKIN</sequence>
<dbReference type="Proteomes" id="UP001165287">
    <property type="component" value="Unassembled WGS sequence"/>
</dbReference>
<feature type="transmembrane region" description="Helical" evidence="1">
    <location>
        <begin position="37"/>
        <end position="57"/>
    </location>
</feature>
<gene>
    <name evidence="2" type="ORF">K9V48_26725</name>
</gene>
<dbReference type="RefSeq" id="WP_224142118.1">
    <property type="nucleotide sequence ID" value="NZ_JAIQUM010000141.1"/>
</dbReference>
<keyword evidence="3" id="KW-1185">Reference proteome</keyword>
<name>A0ABS7UZF2_9BACI</name>
<keyword evidence="1" id="KW-0472">Membrane</keyword>
<comment type="caution">
    <text evidence="2">The sequence shown here is derived from an EMBL/GenBank/DDBJ whole genome shotgun (WGS) entry which is preliminary data.</text>
</comment>
<keyword evidence="1" id="KW-1133">Transmembrane helix</keyword>
<reference evidence="2" key="1">
    <citation type="submission" date="2024-05" db="EMBL/GenBank/DDBJ databases">
        <title>Metabacillus sp. nov., isolated from the rhizosphere soil of tomato plants.</title>
        <authorList>
            <person name="Ma R."/>
        </authorList>
    </citation>
    <scope>NUCLEOTIDE SEQUENCE</scope>
    <source>
        <strain evidence="2">DBTR6</strain>
    </source>
</reference>
<evidence type="ECO:0000313" key="2">
    <source>
        <dbReference type="EMBL" id="MBZ5753710.1"/>
    </source>
</evidence>
<proteinExistence type="predicted"/>
<accession>A0ABS7UZF2</accession>
<evidence type="ECO:0000256" key="1">
    <source>
        <dbReference type="SAM" id="Phobius"/>
    </source>
</evidence>
<organism evidence="2 3">
    <name type="scientific">Metabacillus rhizolycopersici</name>
    <dbReference type="NCBI Taxonomy" id="2875709"/>
    <lineage>
        <taxon>Bacteria</taxon>
        <taxon>Bacillati</taxon>
        <taxon>Bacillota</taxon>
        <taxon>Bacilli</taxon>
        <taxon>Bacillales</taxon>
        <taxon>Bacillaceae</taxon>
        <taxon>Metabacillus</taxon>
    </lineage>
</organism>
<keyword evidence="1" id="KW-0812">Transmembrane</keyword>
<protein>
    <submittedName>
        <fullName evidence="2">Uncharacterized protein</fullName>
    </submittedName>
</protein>
<dbReference type="EMBL" id="JAIQUM010000141">
    <property type="protein sequence ID" value="MBZ5753710.1"/>
    <property type="molecule type" value="Genomic_DNA"/>
</dbReference>
<feature type="transmembrane region" description="Helical" evidence="1">
    <location>
        <begin position="12"/>
        <end position="31"/>
    </location>
</feature>